<evidence type="ECO:0000313" key="2">
    <source>
        <dbReference type="EMBL" id="MBB6183055.1"/>
    </source>
</evidence>
<dbReference type="PANTHER" id="PTHR30528:SF0">
    <property type="entry name" value="CYTOPLASMIC PROTEIN"/>
    <property type="match status" value="1"/>
</dbReference>
<dbReference type="HOGENOM" id="CLU_043035_2_0_6"/>
<organism evidence="1 3">
    <name type="scientific">Oleiagrimonas soli</name>
    <dbReference type="NCBI Taxonomy" id="1543381"/>
    <lineage>
        <taxon>Bacteria</taxon>
        <taxon>Pseudomonadati</taxon>
        <taxon>Pseudomonadota</taxon>
        <taxon>Gammaproteobacteria</taxon>
        <taxon>Lysobacterales</taxon>
        <taxon>Rhodanobacteraceae</taxon>
        <taxon>Oleiagrimonas</taxon>
    </lineage>
</organism>
<reference evidence="1 3" key="1">
    <citation type="submission" date="2014-09" db="EMBL/GenBank/DDBJ databases">
        <title>Xanthomonadaceae 3.5X direct submission.</title>
        <authorList>
            <person name="Fang T."/>
            <person name="Wang H."/>
        </authorList>
    </citation>
    <scope>NUCLEOTIDE SEQUENCE [LARGE SCALE GENOMIC DNA]</scope>
    <source>
        <strain evidence="1 3">3.5X</strain>
    </source>
</reference>
<proteinExistence type="predicted"/>
<gene>
    <name evidence="2" type="ORF">HNQ86_000400</name>
    <name evidence="1" type="ORF">LF63_0109070</name>
</gene>
<dbReference type="AlphaFoldDB" id="A0A099CUZ8"/>
<evidence type="ECO:0000313" key="4">
    <source>
        <dbReference type="Proteomes" id="UP000560000"/>
    </source>
</evidence>
<name>A0A099CUZ8_9GAMM</name>
<keyword evidence="3" id="KW-1185">Reference proteome</keyword>
<dbReference type="EMBL" id="JACHET010000001">
    <property type="protein sequence ID" value="MBB6183055.1"/>
    <property type="molecule type" value="Genomic_DNA"/>
</dbReference>
<dbReference type="InterPro" id="IPR009351">
    <property type="entry name" value="AlkZ-like"/>
</dbReference>
<evidence type="ECO:0000313" key="3">
    <source>
        <dbReference type="Proteomes" id="UP000029708"/>
    </source>
</evidence>
<evidence type="ECO:0008006" key="5">
    <source>
        <dbReference type="Google" id="ProtNLM"/>
    </source>
</evidence>
<dbReference type="Pfam" id="PF06224">
    <property type="entry name" value="AlkZ-like"/>
    <property type="match status" value="1"/>
</dbReference>
<protein>
    <recommendedName>
        <fullName evidence="5">Cytoplasmic protein</fullName>
    </recommendedName>
</protein>
<dbReference type="EMBL" id="JROI01000011">
    <property type="protein sequence ID" value="KGI77486.1"/>
    <property type="molecule type" value="Genomic_DNA"/>
</dbReference>
<reference evidence="2 4" key="2">
    <citation type="submission" date="2020-08" db="EMBL/GenBank/DDBJ databases">
        <title>Genomic Encyclopedia of Type Strains, Phase IV (KMG-IV): sequencing the most valuable type-strain genomes for metagenomic binning, comparative biology and taxonomic classification.</title>
        <authorList>
            <person name="Goeker M."/>
        </authorList>
    </citation>
    <scope>NUCLEOTIDE SEQUENCE [LARGE SCALE GENOMIC DNA]</scope>
    <source>
        <strain evidence="2 4">DSM 107085</strain>
    </source>
</reference>
<dbReference type="PANTHER" id="PTHR30528">
    <property type="entry name" value="CYTOPLASMIC PROTEIN"/>
    <property type="match status" value="1"/>
</dbReference>
<dbReference type="Proteomes" id="UP000029708">
    <property type="component" value="Unassembled WGS sequence"/>
</dbReference>
<dbReference type="Proteomes" id="UP000560000">
    <property type="component" value="Unassembled WGS sequence"/>
</dbReference>
<accession>A0A099CUZ8</accession>
<comment type="caution">
    <text evidence="1">The sequence shown here is derived from an EMBL/GenBank/DDBJ whole genome shotgun (WGS) entry which is preliminary data.</text>
</comment>
<dbReference type="RefSeq" id="WP_043101164.1">
    <property type="nucleotide sequence ID" value="NZ_JACHET010000001.1"/>
</dbReference>
<sequence length="409" mass="46584">MRDLTLTQARALHLAAQGVLRPPPRRARPADVVAAIQRMLLLQIDSIHVVARSPYLVLFSRLGAYPQAWLEEALADGRIFECWAHEACFAPADDFPLHQAARTLRTRHWAFRNAQRMHREQGPLLRKLLAQVRTEGPLRAGDLASNQPRTSGWWEWSAEKKGIEALFALGEVMVSRRERFQRVYDLAERVLSRMPVSTQESWTRDALRLRLAEDAIRALGVARSGWVGDYHRQGAVPDAVLQTLLEQQRVLPVAVRGWDEPALVHRDHEALLSRATGGRLRATHSTLLSPFDPVVWDRARARELFDFDYALECYTPSHKRRYGYFVLPLLHRGRLVARVDAKAHRREGVFEVRSMHLESCAIKPTDAQLQGMARALLDCAQWHGTPRVELASCEPVEAGRMLVKRLRTS</sequence>
<dbReference type="OrthoDB" id="9787207at2"/>
<evidence type="ECO:0000313" key="1">
    <source>
        <dbReference type="EMBL" id="KGI77486.1"/>
    </source>
</evidence>